<comment type="caution">
    <text evidence="1">The sequence shown here is derived from an EMBL/GenBank/DDBJ whole genome shotgun (WGS) entry which is preliminary data.</text>
</comment>
<name>A0A926IEW9_9FIRM</name>
<accession>A0A926IEW9</accession>
<dbReference type="Proteomes" id="UP000655830">
    <property type="component" value="Unassembled WGS sequence"/>
</dbReference>
<proteinExistence type="predicted"/>
<gene>
    <name evidence="1" type="ORF">H8718_11725</name>
</gene>
<organism evidence="1 2">
    <name type="scientific">Zhenhengia yiwuensis</name>
    <dbReference type="NCBI Taxonomy" id="2763666"/>
    <lineage>
        <taxon>Bacteria</taxon>
        <taxon>Bacillati</taxon>
        <taxon>Bacillota</taxon>
        <taxon>Clostridia</taxon>
        <taxon>Lachnospirales</taxon>
        <taxon>Lachnospiraceae</taxon>
        <taxon>Zhenhengia</taxon>
    </lineage>
</organism>
<sequence length="118" mass="14367">MFDVKTLEEYYRLKCEEVVVKRQINTLRNEIINGLHEMELEVYASEGYTAEIKYLHQTTPEFVDFLKQTNNEHLIKETASCKVYEVMKCRYHFSQEEEDRYYGLKEVPYLYVKKIEYE</sequence>
<evidence type="ECO:0000313" key="1">
    <source>
        <dbReference type="EMBL" id="MBC8580193.1"/>
    </source>
</evidence>
<reference evidence="1" key="1">
    <citation type="submission" date="2020-08" db="EMBL/GenBank/DDBJ databases">
        <title>Genome public.</title>
        <authorList>
            <person name="Liu C."/>
            <person name="Sun Q."/>
        </authorList>
    </citation>
    <scope>NUCLEOTIDE SEQUENCE</scope>
    <source>
        <strain evidence="1">NSJ-12</strain>
    </source>
</reference>
<evidence type="ECO:0000313" key="2">
    <source>
        <dbReference type="Proteomes" id="UP000655830"/>
    </source>
</evidence>
<dbReference type="RefSeq" id="WP_249333061.1">
    <property type="nucleotide sequence ID" value="NZ_JACRSY010000017.1"/>
</dbReference>
<protein>
    <submittedName>
        <fullName evidence="1">Uncharacterized protein</fullName>
    </submittedName>
</protein>
<keyword evidence="2" id="KW-1185">Reference proteome</keyword>
<dbReference type="AlphaFoldDB" id="A0A926IEW9"/>
<dbReference type="EMBL" id="JACRSY010000017">
    <property type="protein sequence ID" value="MBC8580193.1"/>
    <property type="molecule type" value="Genomic_DNA"/>
</dbReference>